<dbReference type="GO" id="GO:0004806">
    <property type="term" value="F:triacylglycerol lipase activity"/>
    <property type="evidence" value="ECO:0007669"/>
    <property type="project" value="InterPro"/>
</dbReference>
<comment type="caution">
    <text evidence="8">The sequence shown here is derived from an EMBL/GenBank/DDBJ whole genome shotgun (WGS) entry which is preliminary data.</text>
</comment>
<dbReference type="GO" id="GO:0016042">
    <property type="term" value="P:lipid catabolic process"/>
    <property type="evidence" value="ECO:0007669"/>
    <property type="project" value="TreeGrafter"/>
</dbReference>
<comment type="similarity">
    <text evidence="2 5">Belongs to the AB hydrolase superfamily. Lipase family.</text>
</comment>
<evidence type="ECO:0000259" key="7">
    <source>
        <dbReference type="Pfam" id="PF00151"/>
    </source>
</evidence>
<evidence type="ECO:0000256" key="4">
    <source>
        <dbReference type="ARBA" id="ARBA00023157"/>
    </source>
</evidence>
<keyword evidence="9" id="KW-1185">Reference proteome</keyword>
<keyword evidence="3" id="KW-0964">Secreted</keyword>
<dbReference type="OrthoDB" id="199913at2759"/>
<dbReference type="Pfam" id="PF00151">
    <property type="entry name" value="Lipase"/>
    <property type="match status" value="1"/>
</dbReference>
<reference evidence="9" key="1">
    <citation type="submission" date="2020-01" db="EMBL/GenBank/DDBJ databases">
        <title>Draft genome sequence of the Termite Coptotermes fromosanus.</title>
        <authorList>
            <person name="Itakura S."/>
            <person name="Yosikawa Y."/>
            <person name="Umezawa K."/>
        </authorList>
    </citation>
    <scope>NUCLEOTIDE SEQUENCE [LARGE SCALE GENOMIC DNA]</scope>
</reference>
<dbReference type="EMBL" id="BLKM01000586">
    <property type="protein sequence ID" value="GFG35853.1"/>
    <property type="molecule type" value="Genomic_DNA"/>
</dbReference>
<dbReference type="CDD" id="cd00707">
    <property type="entry name" value="Pancreat_lipase_like"/>
    <property type="match status" value="1"/>
</dbReference>
<evidence type="ECO:0000256" key="6">
    <source>
        <dbReference type="SAM" id="SignalP"/>
    </source>
</evidence>
<dbReference type="InterPro" id="IPR002331">
    <property type="entry name" value="Lipase_panc"/>
</dbReference>
<comment type="subcellular location">
    <subcellularLocation>
        <location evidence="1">Secreted</location>
    </subcellularLocation>
</comment>
<dbReference type="PRINTS" id="PR00823">
    <property type="entry name" value="PANCLIPASE"/>
</dbReference>
<organism evidence="8 9">
    <name type="scientific">Coptotermes formosanus</name>
    <name type="common">Formosan subterranean termite</name>
    <dbReference type="NCBI Taxonomy" id="36987"/>
    <lineage>
        <taxon>Eukaryota</taxon>
        <taxon>Metazoa</taxon>
        <taxon>Ecdysozoa</taxon>
        <taxon>Arthropoda</taxon>
        <taxon>Hexapoda</taxon>
        <taxon>Insecta</taxon>
        <taxon>Pterygota</taxon>
        <taxon>Neoptera</taxon>
        <taxon>Polyneoptera</taxon>
        <taxon>Dictyoptera</taxon>
        <taxon>Blattodea</taxon>
        <taxon>Blattoidea</taxon>
        <taxon>Termitoidae</taxon>
        <taxon>Rhinotermitidae</taxon>
        <taxon>Coptotermes</taxon>
    </lineage>
</organism>
<evidence type="ECO:0000256" key="3">
    <source>
        <dbReference type="ARBA" id="ARBA00022525"/>
    </source>
</evidence>
<dbReference type="PANTHER" id="PTHR11610">
    <property type="entry name" value="LIPASE"/>
    <property type="match status" value="1"/>
</dbReference>
<evidence type="ECO:0000313" key="9">
    <source>
        <dbReference type="Proteomes" id="UP000502823"/>
    </source>
</evidence>
<sequence length="412" mass="46321">MDATKRHTFLLCVLLLVQVFVIRSEEESVCYGELGCFSVAEPWSGPLRPVPLPAKPEVIQTRFYLYTRKRPTSRYYVKTWPNIDMKHSHYNGRKQTAFLVHGFMSTGNDTWVEDMKNAYLNNVDANVFVVDWGIGASDGEYNQVCANIRVVAAEITRLSNYLIDRKRASPVRFHMIGHSLGAHTAAYVAKSIPGIGRITGLDPAQLLFEGYKKEIQLDADDALFVEVMHTDAKPTVPLLGAGVLRAVGHVDFYVNGGWSQPGCQVPVISLQKIASRGISFNPVEDIVDSVVCPHNRAIDYYTEALAYPNCTFWGRKTGFIKSAVRYVTRSTNTVCTPCLFLLSLDRKLQKVECLRTKIPRMSKKDIRCNYEPTRRIVLRSALHVCSTREYITSCLTNHCNDTEIHSTTADAT</sequence>
<accession>A0A6L2PTB1</accession>
<dbReference type="InterPro" id="IPR000734">
    <property type="entry name" value="TAG_lipase"/>
</dbReference>
<evidence type="ECO:0000256" key="2">
    <source>
        <dbReference type="ARBA" id="ARBA00010701"/>
    </source>
</evidence>
<gene>
    <name evidence="8" type="ORF">Cfor_07261</name>
</gene>
<dbReference type="Proteomes" id="UP000502823">
    <property type="component" value="Unassembled WGS sequence"/>
</dbReference>
<evidence type="ECO:0000313" key="8">
    <source>
        <dbReference type="EMBL" id="GFG35853.1"/>
    </source>
</evidence>
<dbReference type="PANTHER" id="PTHR11610:SF178">
    <property type="entry name" value="LIPASE MEMBER H-A-LIKE PROTEIN"/>
    <property type="match status" value="1"/>
</dbReference>
<evidence type="ECO:0000256" key="1">
    <source>
        <dbReference type="ARBA" id="ARBA00004613"/>
    </source>
</evidence>
<dbReference type="InterPro" id="IPR033906">
    <property type="entry name" value="Lipase_N"/>
</dbReference>
<feature type="domain" description="Lipase" evidence="7">
    <location>
        <begin position="28"/>
        <end position="312"/>
    </location>
</feature>
<protein>
    <recommendedName>
        <fullName evidence="7">Lipase domain-containing protein</fullName>
    </recommendedName>
</protein>
<dbReference type="InterPro" id="IPR013818">
    <property type="entry name" value="Lipase"/>
</dbReference>
<dbReference type="GO" id="GO:0005615">
    <property type="term" value="C:extracellular space"/>
    <property type="evidence" value="ECO:0007669"/>
    <property type="project" value="TreeGrafter"/>
</dbReference>
<dbReference type="Gene3D" id="3.40.50.1820">
    <property type="entry name" value="alpha/beta hydrolase"/>
    <property type="match status" value="1"/>
</dbReference>
<feature type="signal peptide" evidence="6">
    <location>
        <begin position="1"/>
        <end position="24"/>
    </location>
</feature>
<dbReference type="InParanoid" id="A0A6L2PTB1"/>
<dbReference type="PRINTS" id="PR00821">
    <property type="entry name" value="TAGLIPASE"/>
</dbReference>
<dbReference type="SUPFAM" id="SSF53474">
    <property type="entry name" value="alpha/beta-Hydrolases"/>
    <property type="match status" value="1"/>
</dbReference>
<dbReference type="InterPro" id="IPR029058">
    <property type="entry name" value="AB_hydrolase_fold"/>
</dbReference>
<feature type="chain" id="PRO_5027112356" description="Lipase domain-containing protein" evidence="6">
    <location>
        <begin position="25"/>
        <end position="412"/>
    </location>
</feature>
<proteinExistence type="inferred from homology"/>
<keyword evidence="6" id="KW-0732">Signal</keyword>
<dbReference type="AlphaFoldDB" id="A0A6L2PTB1"/>
<keyword evidence="4" id="KW-1015">Disulfide bond</keyword>
<name>A0A6L2PTB1_COPFO</name>
<evidence type="ECO:0000256" key="5">
    <source>
        <dbReference type="RuleBase" id="RU004262"/>
    </source>
</evidence>